<feature type="transmembrane region" description="Helical" evidence="10">
    <location>
        <begin position="29"/>
        <end position="52"/>
    </location>
</feature>
<comment type="similarity">
    <text evidence="9">Belongs to the G-protein coupled receptor 1 family.</text>
</comment>
<dbReference type="PRINTS" id="PR00245">
    <property type="entry name" value="OLFACTORYR"/>
</dbReference>
<keyword evidence="8 9" id="KW-0807">Transducer</keyword>
<feature type="transmembrane region" description="Helical" evidence="10">
    <location>
        <begin position="200"/>
        <end position="224"/>
    </location>
</feature>
<dbReference type="PROSITE" id="PS00237">
    <property type="entry name" value="G_PROTEIN_RECEP_F1_1"/>
    <property type="match status" value="1"/>
</dbReference>
<feature type="transmembrane region" description="Helical" evidence="10">
    <location>
        <begin position="64"/>
        <end position="89"/>
    </location>
</feature>
<feature type="transmembrane region" description="Helical" evidence="10">
    <location>
        <begin position="244"/>
        <end position="263"/>
    </location>
</feature>
<dbReference type="InterPro" id="IPR000725">
    <property type="entry name" value="Olfact_rcpt"/>
</dbReference>
<dbReference type="PROSITE" id="PS50262">
    <property type="entry name" value="G_PROTEIN_RECEP_F1_2"/>
    <property type="match status" value="1"/>
</dbReference>
<keyword evidence="4 9" id="KW-0812">Transmembrane</keyword>
<evidence type="ECO:0000313" key="12">
    <source>
        <dbReference type="Ensembl" id="ENSOANP00000053714.1"/>
    </source>
</evidence>
<dbReference type="AlphaFoldDB" id="A0A6I8PMI2"/>
<comment type="subcellular location">
    <subcellularLocation>
        <location evidence="2">Membrane</location>
        <topology evidence="2">Multi-pass membrane protein</topology>
    </subcellularLocation>
</comment>
<keyword evidence="3" id="KW-0716">Sensory transduction</keyword>
<reference evidence="12" key="3">
    <citation type="submission" date="2025-09" db="UniProtKB">
        <authorList>
            <consortium name="Ensembl"/>
        </authorList>
    </citation>
    <scope>IDENTIFICATION</scope>
    <source>
        <strain evidence="12">Glennie</strain>
    </source>
</reference>
<dbReference type="GeneTree" id="ENSGT01150000286912"/>
<comment type="function">
    <text evidence="1">Odorant receptor.</text>
</comment>
<evidence type="ECO:0000256" key="8">
    <source>
        <dbReference type="ARBA" id="ARBA00023224"/>
    </source>
</evidence>
<evidence type="ECO:0000256" key="5">
    <source>
        <dbReference type="ARBA" id="ARBA00022725"/>
    </source>
</evidence>
<dbReference type="FunCoup" id="A0A6I8PMI2">
    <property type="interactions" value="448"/>
</dbReference>
<dbReference type="InterPro" id="IPR050402">
    <property type="entry name" value="OR51/52/56-like"/>
</dbReference>
<dbReference type="Proteomes" id="UP000002279">
    <property type="component" value="Chromosome 2"/>
</dbReference>
<feature type="domain" description="G-protein coupled receptors family 1 profile" evidence="11">
    <location>
        <begin position="44"/>
        <end position="295"/>
    </location>
</feature>
<dbReference type="Pfam" id="PF13853">
    <property type="entry name" value="7tm_4"/>
    <property type="match status" value="2"/>
</dbReference>
<dbReference type="Gene3D" id="1.20.1070.10">
    <property type="entry name" value="Rhodopsin 7-helix transmembrane proteins"/>
    <property type="match status" value="2"/>
</dbReference>
<evidence type="ECO:0000256" key="9">
    <source>
        <dbReference type="RuleBase" id="RU000688"/>
    </source>
</evidence>
<sequence>HRGFRIHSSSSPQSFFLIGIPGIEDIQCWVAVPFCIMYILALLGNNIILFIIKIDPTLHQPMYLFLAMLSINDLVISTSTVPKMLAILWTHTQEMEYHACLIQMFFIHTFSSMESGILVAMALDRFVAICHPLRHTAILNTVAIGQIGLVVLGRSLVLITPFPILLQRLSFCRGTVVAHSYCEHMALVKLSCNDSTVNRFYGLMVALLVVGLDVLAITASYVLILRAVFRVPSLDARLKAMGTCGSHVCIILMFYIPGMFSFLTHRFGHNIPHHVHILLATLYLLVPPAFNPIIYGIKTKTNIIANTYCKHMELVKLACSGFLVSKVYGLTVALSVVGLDSIFIALSYFRIIQTVLRLSSPEARVKAFGTCRAHITVILMGYIPALFSFLSHRISHNVAPYIHVIIGNPYILVPPAFNPIMYGMKTKEIRNRMLNLFLMRKGLS</sequence>
<evidence type="ECO:0000259" key="11">
    <source>
        <dbReference type="PROSITE" id="PS50262"/>
    </source>
</evidence>
<evidence type="ECO:0000256" key="4">
    <source>
        <dbReference type="ARBA" id="ARBA00022692"/>
    </source>
</evidence>
<dbReference type="InterPro" id="IPR017452">
    <property type="entry name" value="GPCR_Rhodpsn_7TM"/>
</dbReference>
<dbReference type="InParanoid" id="A0A6I8PMI2"/>
<feature type="transmembrane region" description="Helical" evidence="10">
    <location>
        <begin position="101"/>
        <end position="123"/>
    </location>
</feature>
<proteinExistence type="inferred from homology"/>
<dbReference type="FunFam" id="1.20.1070.10:FF:000006">
    <property type="entry name" value="Olfactory receptor"/>
    <property type="match status" value="1"/>
</dbReference>
<dbReference type="CDD" id="cd15951">
    <property type="entry name" value="7tmA_OR52R_52L-like"/>
    <property type="match status" value="1"/>
</dbReference>
<keyword evidence="9" id="KW-0675">Receptor</keyword>
<reference evidence="12 13" key="1">
    <citation type="journal article" date="2008" name="Nature">
        <title>Genome analysis of the platypus reveals unique signatures of evolution.</title>
        <authorList>
            <person name="Warren W.C."/>
            <person name="Hillier L.W."/>
            <person name="Marshall Graves J.A."/>
            <person name="Birney E."/>
            <person name="Ponting C.P."/>
            <person name="Grutzner F."/>
            <person name="Belov K."/>
            <person name="Miller W."/>
            <person name="Clarke L."/>
            <person name="Chinwalla A.T."/>
            <person name="Yang S.P."/>
            <person name="Heger A."/>
            <person name="Locke D.P."/>
            <person name="Miethke P."/>
            <person name="Waters P.D."/>
            <person name="Veyrunes F."/>
            <person name="Fulton L."/>
            <person name="Fulton B."/>
            <person name="Graves T."/>
            <person name="Wallis J."/>
            <person name="Puente X.S."/>
            <person name="Lopez-Otin C."/>
            <person name="Ordonez G.R."/>
            <person name="Eichler E.E."/>
            <person name="Chen L."/>
            <person name="Cheng Z."/>
            <person name="Deakin J.E."/>
            <person name="Alsop A."/>
            <person name="Thompson K."/>
            <person name="Kirby P."/>
            <person name="Papenfuss A.T."/>
            <person name="Wakefield M.J."/>
            <person name="Olender T."/>
            <person name="Lancet D."/>
            <person name="Huttley G.A."/>
            <person name="Smit A.F."/>
            <person name="Pask A."/>
            <person name="Temple-Smith P."/>
            <person name="Batzer M.A."/>
            <person name="Walker J.A."/>
            <person name="Konkel M.K."/>
            <person name="Harris R.S."/>
            <person name="Whittington C.M."/>
            <person name="Wong E.S."/>
            <person name="Gemmell N.J."/>
            <person name="Buschiazzo E."/>
            <person name="Vargas Jentzsch I.M."/>
            <person name="Merkel A."/>
            <person name="Schmitz J."/>
            <person name="Zemann A."/>
            <person name="Churakov G."/>
            <person name="Kriegs J.O."/>
            <person name="Brosius J."/>
            <person name="Murchison E.P."/>
            <person name="Sachidanandam R."/>
            <person name="Smith C."/>
            <person name="Hannon G.J."/>
            <person name="Tsend-Ayush E."/>
            <person name="McMillan D."/>
            <person name="Attenborough R."/>
            <person name="Rens W."/>
            <person name="Ferguson-Smith M."/>
            <person name="Lefevre C.M."/>
            <person name="Sharp J.A."/>
            <person name="Nicholas K.R."/>
            <person name="Ray D.A."/>
            <person name="Kube M."/>
            <person name="Reinhardt R."/>
            <person name="Pringle T.H."/>
            <person name="Taylor J."/>
            <person name="Jones R.C."/>
            <person name="Nixon B."/>
            <person name="Dacheux J.L."/>
            <person name="Niwa H."/>
            <person name="Sekita Y."/>
            <person name="Huang X."/>
            <person name="Stark A."/>
            <person name="Kheradpour P."/>
            <person name="Kellis M."/>
            <person name="Flicek P."/>
            <person name="Chen Y."/>
            <person name="Webber C."/>
            <person name="Hardison R."/>
            <person name="Nelson J."/>
            <person name="Hallsworth-Pepin K."/>
            <person name="Delehaunty K."/>
            <person name="Markovic C."/>
            <person name="Minx P."/>
            <person name="Feng Y."/>
            <person name="Kremitzki C."/>
            <person name="Mitreva M."/>
            <person name="Glasscock J."/>
            <person name="Wylie T."/>
            <person name="Wohldmann P."/>
            <person name="Thiru P."/>
            <person name="Nhan M.N."/>
            <person name="Pohl C.S."/>
            <person name="Smith S.M."/>
            <person name="Hou S."/>
            <person name="Nefedov M."/>
            <person name="de Jong P.J."/>
            <person name="Renfree M.B."/>
            <person name="Mardis E.R."/>
            <person name="Wilson R.K."/>
        </authorList>
    </citation>
    <scope>NUCLEOTIDE SEQUENCE [LARGE SCALE GENOMIC DNA]</scope>
    <source>
        <strain evidence="12 13">Glennie</strain>
    </source>
</reference>
<evidence type="ECO:0000256" key="3">
    <source>
        <dbReference type="ARBA" id="ARBA00022606"/>
    </source>
</evidence>
<feature type="transmembrane region" description="Helical" evidence="10">
    <location>
        <begin position="371"/>
        <end position="390"/>
    </location>
</feature>
<dbReference type="GO" id="GO:0004930">
    <property type="term" value="F:G protein-coupled receptor activity"/>
    <property type="evidence" value="ECO:0007669"/>
    <property type="project" value="UniProtKB-KW"/>
</dbReference>
<evidence type="ECO:0000256" key="2">
    <source>
        <dbReference type="ARBA" id="ARBA00004141"/>
    </source>
</evidence>
<protein>
    <recommendedName>
        <fullName evidence="11">G-protein coupled receptors family 1 profile domain-containing protein</fullName>
    </recommendedName>
</protein>
<reference evidence="12" key="2">
    <citation type="submission" date="2025-08" db="UniProtKB">
        <authorList>
            <consortium name="Ensembl"/>
        </authorList>
    </citation>
    <scope>IDENTIFICATION</scope>
    <source>
        <strain evidence="12">Glennie</strain>
    </source>
</reference>
<evidence type="ECO:0000256" key="1">
    <source>
        <dbReference type="ARBA" id="ARBA00002936"/>
    </source>
</evidence>
<evidence type="ECO:0000256" key="10">
    <source>
        <dbReference type="SAM" id="Phobius"/>
    </source>
</evidence>
<keyword evidence="7 10" id="KW-0472">Membrane</keyword>
<evidence type="ECO:0000256" key="6">
    <source>
        <dbReference type="ARBA" id="ARBA00022989"/>
    </source>
</evidence>
<dbReference type="PANTHER" id="PTHR26450:SF96">
    <property type="entry name" value="OLFACTORY RECEPTOR 52L1"/>
    <property type="match status" value="1"/>
</dbReference>
<dbReference type="GO" id="GO:0004984">
    <property type="term" value="F:olfactory receptor activity"/>
    <property type="evidence" value="ECO:0000318"/>
    <property type="project" value="GO_Central"/>
</dbReference>
<evidence type="ECO:0000256" key="7">
    <source>
        <dbReference type="ARBA" id="ARBA00023136"/>
    </source>
</evidence>
<feature type="transmembrane region" description="Helical" evidence="10">
    <location>
        <begin position="275"/>
        <end position="297"/>
    </location>
</feature>
<feature type="transmembrane region" description="Helical" evidence="10">
    <location>
        <begin position="135"/>
        <end position="159"/>
    </location>
</feature>
<keyword evidence="6 10" id="KW-1133">Transmembrane helix</keyword>
<organism evidence="12 13">
    <name type="scientific">Ornithorhynchus anatinus</name>
    <name type="common">Duckbill platypus</name>
    <dbReference type="NCBI Taxonomy" id="9258"/>
    <lineage>
        <taxon>Eukaryota</taxon>
        <taxon>Metazoa</taxon>
        <taxon>Chordata</taxon>
        <taxon>Craniata</taxon>
        <taxon>Vertebrata</taxon>
        <taxon>Euteleostomi</taxon>
        <taxon>Mammalia</taxon>
        <taxon>Monotremata</taxon>
        <taxon>Ornithorhynchidae</taxon>
        <taxon>Ornithorhynchus</taxon>
    </lineage>
</organism>
<name>A0A6I8PMI2_ORNAN</name>
<accession>A0A6I8PMI2</accession>
<dbReference type="PANTHER" id="PTHR26450">
    <property type="entry name" value="OLFACTORY RECEPTOR 56B1-RELATED"/>
    <property type="match status" value="1"/>
</dbReference>
<dbReference type="GO" id="GO:0005886">
    <property type="term" value="C:plasma membrane"/>
    <property type="evidence" value="ECO:0000318"/>
    <property type="project" value="GO_Central"/>
</dbReference>
<dbReference type="PRINTS" id="PR00237">
    <property type="entry name" value="GPCRRHODOPSN"/>
</dbReference>
<dbReference type="SUPFAM" id="SSF81321">
    <property type="entry name" value="Family A G protein-coupled receptor-like"/>
    <property type="match status" value="2"/>
</dbReference>
<feature type="transmembrane region" description="Helical" evidence="10">
    <location>
        <begin position="402"/>
        <end position="424"/>
    </location>
</feature>
<dbReference type="InterPro" id="IPR000276">
    <property type="entry name" value="GPCR_Rhodpsn"/>
</dbReference>
<keyword evidence="9" id="KW-0297">G-protein coupled receptor</keyword>
<dbReference type="Ensembl" id="ENSOANT00000056773.1">
    <property type="protein sequence ID" value="ENSOANP00000053714.1"/>
    <property type="gene ID" value="ENSOANG00000041928.1"/>
</dbReference>
<keyword evidence="13" id="KW-1185">Reference proteome</keyword>
<keyword evidence="5" id="KW-0552">Olfaction</keyword>
<evidence type="ECO:0000313" key="13">
    <source>
        <dbReference type="Proteomes" id="UP000002279"/>
    </source>
</evidence>